<feature type="transmembrane region" description="Helical" evidence="6">
    <location>
        <begin position="45"/>
        <end position="65"/>
    </location>
</feature>
<dbReference type="SUPFAM" id="SSF103473">
    <property type="entry name" value="MFS general substrate transporter"/>
    <property type="match status" value="1"/>
</dbReference>
<organism evidence="7 8">
    <name type="scientific">Simplicispira suum</name>
    <dbReference type="NCBI Taxonomy" id="2109915"/>
    <lineage>
        <taxon>Bacteria</taxon>
        <taxon>Pseudomonadati</taxon>
        <taxon>Pseudomonadota</taxon>
        <taxon>Betaproteobacteria</taxon>
        <taxon>Burkholderiales</taxon>
        <taxon>Comamonadaceae</taxon>
        <taxon>Simplicispira</taxon>
    </lineage>
</organism>
<feature type="transmembrane region" description="Helical" evidence="6">
    <location>
        <begin position="281"/>
        <end position="302"/>
    </location>
</feature>
<feature type="transmembrane region" description="Helical" evidence="6">
    <location>
        <begin position="102"/>
        <end position="119"/>
    </location>
</feature>
<reference evidence="7 8" key="1">
    <citation type="submission" date="2018-03" db="EMBL/GenBank/DDBJ databases">
        <title>Genome sequencing of Simplicispira sp.</title>
        <authorList>
            <person name="Kim S.-J."/>
            <person name="Heo J."/>
            <person name="Kwon S.-W."/>
        </authorList>
    </citation>
    <scope>NUCLEOTIDE SEQUENCE [LARGE SCALE GENOMIC DNA]</scope>
    <source>
        <strain evidence="7 8">SC1-8</strain>
    </source>
</reference>
<gene>
    <name evidence="7" type="ORF">C6571_12780</name>
</gene>
<feature type="transmembrane region" description="Helical" evidence="6">
    <location>
        <begin position="255"/>
        <end position="274"/>
    </location>
</feature>
<dbReference type="KEGG" id="simp:C6571_12780"/>
<dbReference type="OrthoDB" id="322544at2"/>
<keyword evidence="8" id="KW-1185">Reference proteome</keyword>
<evidence type="ECO:0000256" key="4">
    <source>
        <dbReference type="ARBA" id="ARBA00022989"/>
    </source>
</evidence>
<evidence type="ECO:0000313" key="8">
    <source>
        <dbReference type="Proteomes" id="UP000239326"/>
    </source>
</evidence>
<dbReference type="AlphaFoldDB" id="A0A2S0N252"/>
<dbReference type="Gene3D" id="1.20.1250.20">
    <property type="entry name" value="MFS general substrate transporter like domains"/>
    <property type="match status" value="1"/>
</dbReference>
<evidence type="ECO:0000256" key="5">
    <source>
        <dbReference type="ARBA" id="ARBA00023136"/>
    </source>
</evidence>
<dbReference type="Pfam" id="PF07690">
    <property type="entry name" value="MFS_1"/>
    <property type="match status" value="1"/>
</dbReference>
<feature type="transmembrane region" description="Helical" evidence="6">
    <location>
        <begin position="166"/>
        <end position="185"/>
    </location>
</feature>
<feature type="transmembrane region" description="Helical" evidence="6">
    <location>
        <begin position="308"/>
        <end position="328"/>
    </location>
</feature>
<feature type="transmembrane region" description="Helical" evidence="6">
    <location>
        <begin position="368"/>
        <end position="390"/>
    </location>
</feature>
<evidence type="ECO:0000256" key="3">
    <source>
        <dbReference type="ARBA" id="ARBA00022692"/>
    </source>
</evidence>
<dbReference type="RefSeq" id="WP_106447018.1">
    <property type="nucleotide sequence ID" value="NZ_CP027669.1"/>
</dbReference>
<feature type="transmembrane region" description="Helical" evidence="6">
    <location>
        <begin position="206"/>
        <end position="229"/>
    </location>
</feature>
<evidence type="ECO:0008006" key="9">
    <source>
        <dbReference type="Google" id="ProtNLM"/>
    </source>
</evidence>
<keyword evidence="4 6" id="KW-1133">Transmembrane helix</keyword>
<dbReference type="GO" id="GO:0022857">
    <property type="term" value="F:transmembrane transporter activity"/>
    <property type="evidence" value="ECO:0007669"/>
    <property type="project" value="InterPro"/>
</dbReference>
<dbReference type="GO" id="GO:0005886">
    <property type="term" value="C:plasma membrane"/>
    <property type="evidence" value="ECO:0007669"/>
    <property type="project" value="UniProtKB-SubCell"/>
</dbReference>
<dbReference type="EMBL" id="CP027669">
    <property type="protein sequence ID" value="AVO42041.1"/>
    <property type="molecule type" value="Genomic_DNA"/>
</dbReference>
<keyword evidence="5 6" id="KW-0472">Membrane</keyword>
<dbReference type="PANTHER" id="PTHR23513:SF11">
    <property type="entry name" value="STAPHYLOFERRIN A TRANSPORTER"/>
    <property type="match status" value="1"/>
</dbReference>
<feature type="transmembrane region" description="Helical" evidence="6">
    <location>
        <begin position="12"/>
        <end position="33"/>
    </location>
</feature>
<dbReference type="CDD" id="cd06173">
    <property type="entry name" value="MFS_MefA_like"/>
    <property type="match status" value="1"/>
</dbReference>
<protein>
    <recommendedName>
        <fullName evidence="9">MFS transporter</fullName>
    </recommendedName>
</protein>
<sequence length="398" mass="40996">MSGHPPGMLRFYLSCLLAFTGGHMVNYTVILYLQEKVGSDWLSGVGFGLSFGSSLVFGWFAGVLCDRIAPARVIHGAQALFVLCLAGLWWTDAASTGQSRVIWTLFSAFLGGLAWSFVGPARLTTLGQIAPADKLKPATIVFNLQVLLGFGLAPVVIGVVRSHAGWPAVFATGMALFVASSLLLLGTRTHGSDRPSLGVVRELREGFSAVGANPLLAQLIVAAIVAYAMTGPMQILLPKLAREVLGLSELQRGGYLGLMALALISGGVAALLLGKHLHHGAAIFVGTVTASLLFASLSHWNAAAASTTALGGMGLLGGMVISFVIAGIQGQAPDALRGRIMGIYSIISQVVPAASGVAAGALVRSTGVTSAIAMAGLGLAGIALLSALAMPQLRRMRT</sequence>
<accession>A0A2S0N252</accession>
<dbReference type="InterPro" id="IPR036259">
    <property type="entry name" value="MFS_trans_sf"/>
</dbReference>
<evidence type="ECO:0000313" key="7">
    <source>
        <dbReference type="EMBL" id="AVO42041.1"/>
    </source>
</evidence>
<name>A0A2S0N252_9BURK</name>
<keyword evidence="3 6" id="KW-0812">Transmembrane</keyword>
<feature type="transmembrane region" description="Helical" evidence="6">
    <location>
        <begin position="140"/>
        <end position="160"/>
    </location>
</feature>
<evidence type="ECO:0000256" key="1">
    <source>
        <dbReference type="ARBA" id="ARBA00004651"/>
    </source>
</evidence>
<feature type="transmembrane region" description="Helical" evidence="6">
    <location>
        <begin position="72"/>
        <end position="90"/>
    </location>
</feature>
<comment type="subcellular location">
    <subcellularLocation>
        <location evidence="1">Cell membrane</location>
        <topology evidence="1">Multi-pass membrane protein</topology>
    </subcellularLocation>
</comment>
<keyword evidence="2" id="KW-1003">Cell membrane</keyword>
<dbReference type="InterPro" id="IPR011701">
    <property type="entry name" value="MFS"/>
</dbReference>
<evidence type="ECO:0000256" key="6">
    <source>
        <dbReference type="SAM" id="Phobius"/>
    </source>
</evidence>
<feature type="transmembrane region" description="Helical" evidence="6">
    <location>
        <begin position="340"/>
        <end position="362"/>
    </location>
</feature>
<evidence type="ECO:0000256" key="2">
    <source>
        <dbReference type="ARBA" id="ARBA00022475"/>
    </source>
</evidence>
<dbReference type="PANTHER" id="PTHR23513">
    <property type="entry name" value="INTEGRAL MEMBRANE EFFLUX PROTEIN-RELATED"/>
    <property type="match status" value="1"/>
</dbReference>
<proteinExistence type="predicted"/>
<dbReference type="Proteomes" id="UP000239326">
    <property type="component" value="Chromosome"/>
</dbReference>